<dbReference type="AlphaFoldDB" id="A0A2N9IAB1"/>
<dbReference type="GO" id="GO:0006355">
    <property type="term" value="P:regulation of DNA-templated transcription"/>
    <property type="evidence" value="ECO:0007669"/>
    <property type="project" value="InterPro"/>
</dbReference>
<accession>A0A2N9IAB1</accession>
<dbReference type="EMBL" id="OIVN01005248">
    <property type="protein sequence ID" value="SPD21612.1"/>
    <property type="molecule type" value="Genomic_DNA"/>
</dbReference>
<protein>
    <submittedName>
        <fullName evidence="4">Uncharacterized protein</fullName>
    </submittedName>
</protein>
<dbReference type="GO" id="GO:0005634">
    <property type="term" value="C:nucleus"/>
    <property type="evidence" value="ECO:0007669"/>
    <property type="project" value="UniProtKB-SubCell"/>
</dbReference>
<name>A0A2N9IAB1_FAGSY</name>
<gene>
    <name evidence="4" type="ORF">FSB_LOCUS49494</name>
    <name evidence="3" type="ORF">FSB_LOCUS7784</name>
</gene>
<dbReference type="Gene3D" id="1.20.1160.11">
    <property type="entry name" value="Paired amphipathic helix"/>
    <property type="match status" value="1"/>
</dbReference>
<sequence length="159" mass="18708">MSRHAYFEGVCERGRILFKKIEKALSGWTYIEFLNHLCRYRYGKIEWSQLKSDIANIFGNAGVSGDLVHEFNDFIRFFEKTTILKKAGSPSYYWVLNENEDIPKASQRTELEHQVLNDTLICVNLDLKNCARKLNIEEHEHDGVITEEELWNEFEDVNM</sequence>
<comment type="subcellular location">
    <subcellularLocation>
        <location evidence="1">Nucleus</location>
    </subcellularLocation>
</comment>
<reference evidence="4" key="1">
    <citation type="submission" date="2018-02" db="EMBL/GenBank/DDBJ databases">
        <authorList>
            <person name="Cohen D.B."/>
            <person name="Kent A.D."/>
        </authorList>
    </citation>
    <scope>NUCLEOTIDE SEQUENCE</scope>
</reference>
<dbReference type="EMBL" id="OIVN01000421">
    <property type="protein sequence ID" value="SPC79902.1"/>
    <property type="molecule type" value="Genomic_DNA"/>
</dbReference>
<keyword evidence="2" id="KW-0539">Nucleus</keyword>
<dbReference type="InterPro" id="IPR036600">
    <property type="entry name" value="PAH_sf"/>
</dbReference>
<evidence type="ECO:0000256" key="2">
    <source>
        <dbReference type="ARBA" id="ARBA00023242"/>
    </source>
</evidence>
<proteinExistence type="predicted"/>
<evidence type="ECO:0000313" key="3">
    <source>
        <dbReference type="EMBL" id="SPC79902.1"/>
    </source>
</evidence>
<evidence type="ECO:0000313" key="4">
    <source>
        <dbReference type="EMBL" id="SPD21612.1"/>
    </source>
</evidence>
<evidence type="ECO:0000256" key="1">
    <source>
        <dbReference type="ARBA" id="ARBA00004123"/>
    </source>
</evidence>
<organism evidence="4">
    <name type="scientific">Fagus sylvatica</name>
    <name type="common">Beechnut</name>
    <dbReference type="NCBI Taxonomy" id="28930"/>
    <lineage>
        <taxon>Eukaryota</taxon>
        <taxon>Viridiplantae</taxon>
        <taxon>Streptophyta</taxon>
        <taxon>Embryophyta</taxon>
        <taxon>Tracheophyta</taxon>
        <taxon>Spermatophyta</taxon>
        <taxon>Magnoliopsida</taxon>
        <taxon>eudicotyledons</taxon>
        <taxon>Gunneridae</taxon>
        <taxon>Pentapetalae</taxon>
        <taxon>rosids</taxon>
        <taxon>fabids</taxon>
        <taxon>Fagales</taxon>
        <taxon>Fagaceae</taxon>
        <taxon>Fagus</taxon>
    </lineage>
</organism>